<dbReference type="Proteomes" id="UP000184275">
    <property type="component" value="Unassembled WGS sequence"/>
</dbReference>
<organism evidence="2 3">
    <name type="scientific">Fibrobacter intestinalis</name>
    <dbReference type="NCBI Taxonomy" id="28122"/>
    <lineage>
        <taxon>Bacteria</taxon>
        <taxon>Pseudomonadati</taxon>
        <taxon>Fibrobacterota</taxon>
        <taxon>Fibrobacteria</taxon>
        <taxon>Fibrobacterales</taxon>
        <taxon>Fibrobacteraceae</taxon>
        <taxon>Fibrobacter</taxon>
    </lineage>
</organism>
<keyword evidence="3" id="KW-1185">Reference proteome</keyword>
<evidence type="ECO:0000256" key="1">
    <source>
        <dbReference type="SAM" id="Phobius"/>
    </source>
</evidence>
<name>A0A1M6Z3H4_9BACT</name>
<proteinExistence type="predicted"/>
<reference evidence="3" key="1">
    <citation type="submission" date="2016-11" db="EMBL/GenBank/DDBJ databases">
        <authorList>
            <person name="Varghese N."/>
            <person name="Submissions S."/>
        </authorList>
    </citation>
    <scope>NUCLEOTIDE SEQUENCE [LARGE SCALE GENOMIC DNA]</scope>
    <source>
        <strain evidence="3">UWOS</strain>
    </source>
</reference>
<dbReference type="EMBL" id="FRAW01000052">
    <property type="protein sequence ID" value="SHL24947.1"/>
    <property type="molecule type" value="Genomic_DNA"/>
</dbReference>
<gene>
    <name evidence="2" type="ORF">SAMN05720469_1529</name>
</gene>
<feature type="transmembrane region" description="Helical" evidence="1">
    <location>
        <begin position="252"/>
        <end position="274"/>
    </location>
</feature>
<feature type="transmembrane region" description="Helical" evidence="1">
    <location>
        <begin position="149"/>
        <end position="170"/>
    </location>
</feature>
<keyword evidence="1" id="KW-0812">Transmembrane</keyword>
<keyword evidence="1" id="KW-0472">Membrane</keyword>
<feature type="transmembrane region" description="Helical" evidence="1">
    <location>
        <begin position="6"/>
        <end position="26"/>
    </location>
</feature>
<dbReference type="AlphaFoldDB" id="A0A1M6Z3H4"/>
<evidence type="ECO:0000313" key="2">
    <source>
        <dbReference type="EMBL" id="SHL24947.1"/>
    </source>
</evidence>
<sequence>MQGWNMDNIFTVIAGFFSGSLFTALVTKNTSDNRIRVDNITKERKKWRDDLRDGLQALHRLYQRTTLPESDKQLEEGKFPVVFHSYHEAKCFFQCRLNPNDEEDRKILDELEELQQKKNFLTLKNIDSAVSTLLKFEWNRAKYESTPHFVGKLFLVLLCLVAAFCIIFKGFLSDNLAAFKDYLALCCSVLVFLGITVAIYGIISFVVGKIVRCHKDAECFCQFLNLPYRKPPSEYSESKDDKNEKDNDCCSFWRVMSALMLFGLICLFGFGAYMKSEFSNSQSEKKPSSSIEINETKTFFVTGDIQLQIAPDSAKIQNKEK</sequence>
<feature type="transmembrane region" description="Helical" evidence="1">
    <location>
        <begin position="182"/>
        <end position="207"/>
    </location>
</feature>
<keyword evidence="1" id="KW-1133">Transmembrane helix</keyword>
<accession>A0A1M6Z3H4</accession>
<protein>
    <submittedName>
        <fullName evidence="2">Uncharacterized protein</fullName>
    </submittedName>
</protein>
<evidence type="ECO:0000313" key="3">
    <source>
        <dbReference type="Proteomes" id="UP000184275"/>
    </source>
</evidence>